<dbReference type="PANTHER" id="PTHR45947">
    <property type="entry name" value="SULFOQUINOVOSYL TRANSFERASE SQD2"/>
    <property type="match status" value="1"/>
</dbReference>
<evidence type="ECO:0000313" key="3">
    <source>
        <dbReference type="EMBL" id="AEG60423.1"/>
    </source>
</evidence>
<dbReference type="OrthoDB" id="9802525at2"/>
<organism evidence="3 4">
    <name type="scientific">Desulforamulus ruminis (strain ATCC 23193 / DSM 2154 / NCIMB 8452 / DL)</name>
    <name type="common">Desulfotomaculum ruminis</name>
    <dbReference type="NCBI Taxonomy" id="696281"/>
    <lineage>
        <taxon>Bacteria</taxon>
        <taxon>Bacillati</taxon>
        <taxon>Bacillota</taxon>
        <taxon>Clostridia</taxon>
        <taxon>Eubacteriales</taxon>
        <taxon>Peptococcaceae</taxon>
        <taxon>Desulforamulus</taxon>
    </lineage>
</organism>
<gene>
    <name evidence="3" type="ordered locus">Desru_2173</name>
</gene>
<dbReference type="SUPFAM" id="SSF53756">
    <property type="entry name" value="UDP-Glycosyltransferase/glycogen phosphorylase"/>
    <property type="match status" value="1"/>
</dbReference>
<evidence type="ECO:0000259" key="2">
    <source>
        <dbReference type="Pfam" id="PF13439"/>
    </source>
</evidence>
<dbReference type="Proteomes" id="UP000009234">
    <property type="component" value="Chromosome"/>
</dbReference>
<reference evidence="3 4" key="2">
    <citation type="journal article" date="2012" name="Stand. Genomic Sci.">
        <title>Complete genome sequence of the sulfate-reducing firmicute Desulfotomaculum ruminis type strain (DL(T)).</title>
        <authorList>
            <person name="Spring S."/>
            <person name="Visser M."/>
            <person name="Lu M."/>
            <person name="Copeland A."/>
            <person name="Lapidus A."/>
            <person name="Lucas S."/>
            <person name="Cheng J.F."/>
            <person name="Han C."/>
            <person name="Tapia R."/>
            <person name="Goodwin L.A."/>
            <person name="Pitluck S."/>
            <person name="Ivanova N."/>
            <person name="Land M."/>
            <person name="Hauser L."/>
            <person name="Larimer F."/>
            <person name="Rohde M."/>
            <person name="Goker M."/>
            <person name="Detter J.C."/>
            <person name="Kyrpides N.C."/>
            <person name="Woyke T."/>
            <person name="Schaap P.J."/>
            <person name="Plugge C.M."/>
            <person name="Muyzer G."/>
            <person name="Kuever J."/>
            <person name="Pereira I.A."/>
            <person name="Parshina S.N."/>
            <person name="Bernier-Latmani R."/>
            <person name="Stams A.J."/>
            <person name="Klenk H.P."/>
        </authorList>
    </citation>
    <scope>NUCLEOTIDE SEQUENCE [LARGE SCALE GENOMIC DNA]</scope>
    <source>
        <strain evidence="4">ATCC 23193 / DSM 2154 / NCIB 8452 / DL</strain>
    </source>
</reference>
<dbReference type="Gene3D" id="3.40.50.2000">
    <property type="entry name" value="Glycogen Phosphorylase B"/>
    <property type="match status" value="2"/>
</dbReference>
<dbReference type="Pfam" id="PF13439">
    <property type="entry name" value="Glyco_transf_4"/>
    <property type="match status" value="1"/>
</dbReference>
<name>F6DKP8_DESRL</name>
<dbReference type="AlphaFoldDB" id="F6DKP8"/>
<feature type="domain" description="Glycosyltransferase subfamily 4-like N-terminal" evidence="2">
    <location>
        <begin position="15"/>
        <end position="180"/>
    </location>
</feature>
<dbReference type="EMBL" id="CP002780">
    <property type="protein sequence ID" value="AEG60423.1"/>
    <property type="molecule type" value="Genomic_DNA"/>
</dbReference>
<dbReference type="CDD" id="cd03817">
    <property type="entry name" value="GT4_UGDG-like"/>
    <property type="match status" value="1"/>
</dbReference>
<dbReference type="InterPro" id="IPR028098">
    <property type="entry name" value="Glyco_trans_4-like_N"/>
</dbReference>
<evidence type="ECO:0000259" key="1">
    <source>
        <dbReference type="Pfam" id="PF00534"/>
    </source>
</evidence>
<accession>F6DKP8</accession>
<dbReference type="GO" id="GO:0016757">
    <property type="term" value="F:glycosyltransferase activity"/>
    <property type="evidence" value="ECO:0007669"/>
    <property type="project" value="InterPro"/>
</dbReference>
<feature type="domain" description="Glycosyl transferase family 1" evidence="1">
    <location>
        <begin position="189"/>
        <end position="351"/>
    </location>
</feature>
<keyword evidence="3" id="KW-0808">Transferase</keyword>
<dbReference type="STRING" id="696281.Desru_2173"/>
<dbReference type="PANTHER" id="PTHR45947:SF3">
    <property type="entry name" value="SULFOQUINOVOSYL TRANSFERASE SQD2"/>
    <property type="match status" value="1"/>
</dbReference>
<keyword evidence="4" id="KW-1185">Reference proteome</keyword>
<dbReference type="Pfam" id="PF00534">
    <property type="entry name" value="Glycos_transf_1"/>
    <property type="match status" value="1"/>
</dbReference>
<dbReference type="HOGENOM" id="CLU_009583_2_0_9"/>
<dbReference type="InterPro" id="IPR001296">
    <property type="entry name" value="Glyco_trans_1"/>
</dbReference>
<dbReference type="RefSeq" id="WP_013842183.1">
    <property type="nucleotide sequence ID" value="NC_015589.1"/>
</dbReference>
<protein>
    <submittedName>
        <fullName evidence="3">Glycosyl transferase group 1</fullName>
    </submittedName>
</protein>
<reference evidence="4" key="1">
    <citation type="submission" date="2011-05" db="EMBL/GenBank/DDBJ databases">
        <title>Complete sequence of Desulfotomaculum ruminis DSM 2154.</title>
        <authorList>
            <person name="Lucas S."/>
            <person name="Copeland A."/>
            <person name="Lapidus A."/>
            <person name="Cheng J.-F."/>
            <person name="Goodwin L."/>
            <person name="Pitluck S."/>
            <person name="Lu M."/>
            <person name="Detter J.C."/>
            <person name="Han C."/>
            <person name="Tapia R."/>
            <person name="Land M."/>
            <person name="Hauser L."/>
            <person name="Kyrpides N."/>
            <person name="Ivanova N."/>
            <person name="Mikhailova N."/>
            <person name="Pagani I."/>
            <person name="Stams A.J.M."/>
            <person name="Plugge C.M."/>
            <person name="Muyzer G."/>
            <person name="Kuever J."/>
            <person name="Parshina S.N."/>
            <person name="Ivanova A.E."/>
            <person name="Nazina T.N."/>
            <person name="Brambilla E."/>
            <person name="Spring S."/>
            <person name="Klenk H.-P."/>
            <person name="Woyke T."/>
        </authorList>
    </citation>
    <scope>NUCLEOTIDE SEQUENCE [LARGE SCALE GENOMIC DNA]</scope>
    <source>
        <strain evidence="4">ATCC 23193 / DSM 2154 / NCIB 8452 / DL</strain>
    </source>
</reference>
<proteinExistence type="predicted"/>
<dbReference type="eggNOG" id="COG0438">
    <property type="taxonomic scope" value="Bacteria"/>
</dbReference>
<sequence>MRIGFFTDSYKPYISGVVHSIETFSRELKKLGHEVTIFAPNYPTAAEEEKVFRFPSIPAVRHPGFYISIPLAPGLTRFLEENAPDIVHVHSPFIMGRVGARVAKSRHLPLVFTYHTLYDQYTHYVPFARQISRDLTRKFCIDFCNRCDLVITPTGVIGKQIKEMGVSAPIQSLPTGINQEEFAGADRDWLRRTYGIKEEEFVLLFVGRMSREKNVGFLIKVLKLIMGGYGLSAKLVLVGEGPETENLKTLVAEQGLVHQVIFTGKISRENLIRAYSGADLFVFASVTETQGLVIGEAKAAGVPVVAVDAFGVSEMVVNGEEGYLVPQDEQLFVSRVVTILKNPQLRQKMSRQVLVNAANLSAQACAQKLAHFYQQLHERYAQQRTSSLG</sequence>
<evidence type="ECO:0000313" key="4">
    <source>
        <dbReference type="Proteomes" id="UP000009234"/>
    </source>
</evidence>
<dbReference type="KEGG" id="dru:Desru_2173"/>
<dbReference type="InterPro" id="IPR050194">
    <property type="entry name" value="Glycosyltransferase_grp1"/>
</dbReference>